<evidence type="ECO:0000256" key="1">
    <source>
        <dbReference type="SAM" id="MobiDB-lite"/>
    </source>
</evidence>
<feature type="region of interest" description="Disordered" evidence="1">
    <location>
        <begin position="16"/>
        <end position="43"/>
    </location>
</feature>
<sequence length="105" mass="11273">MVGSSLLISLVPKVTSEMPSASFPTGPAPSSENLRQSSKRNVEIDSREEVFRTPVPPPIECINIGFRRDELDPTVLGKLSALVSIAGASVHKYWTSAFSKSADNA</sequence>
<reference evidence="3" key="1">
    <citation type="submission" date="2024-07" db="EMBL/GenBank/DDBJ databases">
        <title>Two chromosome-level genome assemblies of Korean endemic species Abeliophyllum distichum and Forsythia ovata (Oleaceae).</title>
        <authorList>
            <person name="Jang H."/>
        </authorList>
    </citation>
    <scope>NUCLEOTIDE SEQUENCE [LARGE SCALE GENOMIC DNA]</scope>
</reference>
<dbReference type="Proteomes" id="UP001604277">
    <property type="component" value="Unassembled WGS sequence"/>
</dbReference>
<comment type="caution">
    <text evidence="2">The sequence shown here is derived from an EMBL/GenBank/DDBJ whole genome shotgun (WGS) entry which is preliminary data.</text>
</comment>
<name>A0ABD1RJ63_9LAMI</name>
<dbReference type="EMBL" id="JBFOLJ010000012">
    <property type="protein sequence ID" value="KAL2487972.1"/>
    <property type="molecule type" value="Genomic_DNA"/>
</dbReference>
<organism evidence="2 3">
    <name type="scientific">Forsythia ovata</name>
    <dbReference type="NCBI Taxonomy" id="205694"/>
    <lineage>
        <taxon>Eukaryota</taxon>
        <taxon>Viridiplantae</taxon>
        <taxon>Streptophyta</taxon>
        <taxon>Embryophyta</taxon>
        <taxon>Tracheophyta</taxon>
        <taxon>Spermatophyta</taxon>
        <taxon>Magnoliopsida</taxon>
        <taxon>eudicotyledons</taxon>
        <taxon>Gunneridae</taxon>
        <taxon>Pentapetalae</taxon>
        <taxon>asterids</taxon>
        <taxon>lamiids</taxon>
        <taxon>Lamiales</taxon>
        <taxon>Oleaceae</taxon>
        <taxon>Forsythieae</taxon>
        <taxon>Forsythia</taxon>
    </lineage>
</organism>
<proteinExistence type="predicted"/>
<keyword evidence="3" id="KW-1185">Reference proteome</keyword>
<feature type="compositionally biased region" description="Polar residues" evidence="1">
    <location>
        <begin position="17"/>
        <end position="36"/>
    </location>
</feature>
<evidence type="ECO:0000313" key="3">
    <source>
        <dbReference type="Proteomes" id="UP001604277"/>
    </source>
</evidence>
<gene>
    <name evidence="2" type="ORF">Fot_41264</name>
</gene>
<protein>
    <submittedName>
        <fullName evidence="2">Uncharacterized protein</fullName>
    </submittedName>
</protein>
<accession>A0ABD1RJ63</accession>
<evidence type="ECO:0000313" key="2">
    <source>
        <dbReference type="EMBL" id="KAL2487972.1"/>
    </source>
</evidence>
<dbReference type="AlphaFoldDB" id="A0ABD1RJ63"/>